<evidence type="ECO:0000256" key="1">
    <source>
        <dbReference type="ARBA" id="ARBA00004496"/>
    </source>
</evidence>
<dbReference type="EMBL" id="AJAT01000009">
    <property type="protein sequence ID" value="EOL47174.1"/>
    <property type="molecule type" value="Genomic_DNA"/>
</dbReference>
<evidence type="ECO:0000259" key="8">
    <source>
        <dbReference type="PROSITE" id="PS51101"/>
    </source>
</evidence>
<dbReference type="Proteomes" id="UP000013785">
    <property type="component" value="Unassembled WGS sequence"/>
</dbReference>
<dbReference type="GO" id="GO:0008982">
    <property type="term" value="F:protein-N(PI)-phosphohistidine-sugar phosphotransferase activity"/>
    <property type="evidence" value="ECO:0007669"/>
    <property type="project" value="InterPro"/>
</dbReference>
<keyword evidence="5" id="KW-0808">Transferase</keyword>
<dbReference type="Gene3D" id="3.40.35.10">
    <property type="entry name" value="Phosphotransferase system, sorbose subfamily IIB component"/>
    <property type="match status" value="1"/>
</dbReference>
<dbReference type="HOGENOM" id="CLU_3356046_0_0_9"/>
<organism evidence="9 10">
    <name type="scientific">Enterococcus phoeniculicola ATCC BAA-412</name>
    <dbReference type="NCBI Taxonomy" id="1158610"/>
    <lineage>
        <taxon>Bacteria</taxon>
        <taxon>Bacillati</taxon>
        <taxon>Bacillota</taxon>
        <taxon>Bacilli</taxon>
        <taxon>Lactobacillales</taxon>
        <taxon>Enterococcaceae</taxon>
        <taxon>Enterococcus</taxon>
    </lineage>
</organism>
<protein>
    <recommendedName>
        <fullName evidence="8">PTS EIIB type-4 domain-containing protein</fullName>
    </recommendedName>
</protein>
<evidence type="ECO:0000313" key="10">
    <source>
        <dbReference type="Proteomes" id="UP000013785"/>
    </source>
</evidence>
<evidence type="ECO:0000256" key="7">
    <source>
        <dbReference type="ARBA" id="ARBA00022777"/>
    </source>
</evidence>
<proteinExistence type="predicted"/>
<evidence type="ECO:0000256" key="6">
    <source>
        <dbReference type="ARBA" id="ARBA00022683"/>
    </source>
</evidence>
<feature type="domain" description="PTS EIIB type-4" evidence="8">
    <location>
        <begin position="1"/>
        <end position="36"/>
    </location>
</feature>
<evidence type="ECO:0000256" key="3">
    <source>
        <dbReference type="ARBA" id="ARBA00022490"/>
    </source>
</evidence>
<dbReference type="PROSITE" id="PS51101">
    <property type="entry name" value="PTS_EIIB_TYPE_4"/>
    <property type="match status" value="1"/>
</dbReference>
<keyword evidence="7" id="KW-0418">Kinase</keyword>
<evidence type="ECO:0000256" key="4">
    <source>
        <dbReference type="ARBA" id="ARBA00022597"/>
    </source>
</evidence>
<evidence type="ECO:0000313" key="9">
    <source>
        <dbReference type="EMBL" id="EOL47174.1"/>
    </source>
</evidence>
<dbReference type="GO" id="GO:0009401">
    <property type="term" value="P:phosphoenolpyruvate-dependent sugar phosphotransferase system"/>
    <property type="evidence" value="ECO:0007669"/>
    <property type="project" value="UniProtKB-KW"/>
</dbReference>
<dbReference type="GO" id="GO:0016301">
    <property type="term" value="F:kinase activity"/>
    <property type="evidence" value="ECO:0007669"/>
    <property type="project" value="UniProtKB-KW"/>
</dbReference>
<sequence>MGIENVRIDERLIHGQVANMWTNYLQATKIAYQNQL</sequence>
<dbReference type="InterPro" id="IPR004720">
    <property type="entry name" value="PTS_IIB_sorbose-sp"/>
</dbReference>
<comment type="subcellular location">
    <subcellularLocation>
        <location evidence="1">Cytoplasm</location>
    </subcellularLocation>
</comment>
<reference evidence="9 10" key="1">
    <citation type="submission" date="2013-02" db="EMBL/GenBank/DDBJ databases">
        <title>The Genome Sequence of Enterococcus phoeniculicola BAA-412.</title>
        <authorList>
            <consortium name="The Broad Institute Genome Sequencing Platform"/>
            <consortium name="The Broad Institute Genome Sequencing Center for Infectious Disease"/>
            <person name="Earl A.M."/>
            <person name="Gilmore M.S."/>
            <person name="Lebreton F."/>
            <person name="Walker B."/>
            <person name="Young S.K."/>
            <person name="Zeng Q."/>
            <person name="Gargeya S."/>
            <person name="Fitzgerald M."/>
            <person name="Haas B."/>
            <person name="Abouelleil A."/>
            <person name="Alvarado L."/>
            <person name="Arachchi H.M."/>
            <person name="Berlin A.M."/>
            <person name="Chapman S.B."/>
            <person name="Dewar J."/>
            <person name="Goldberg J."/>
            <person name="Griggs A."/>
            <person name="Gujja S."/>
            <person name="Hansen M."/>
            <person name="Howarth C."/>
            <person name="Imamovic A."/>
            <person name="Larimer J."/>
            <person name="McCowan C."/>
            <person name="Murphy C."/>
            <person name="Neiman D."/>
            <person name="Pearson M."/>
            <person name="Priest M."/>
            <person name="Roberts A."/>
            <person name="Saif S."/>
            <person name="Shea T."/>
            <person name="Sisk P."/>
            <person name="Sykes S."/>
            <person name="Wortman J."/>
            <person name="Nusbaum C."/>
            <person name="Birren B."/>
        </authorList>
    </citation>
    <scope>NUCLEOTIDE SEQUENCE [LARGE SCALE GENOMIC DNA]</scope>
    <source>
        <strain evidence="9 10">ATCC BAA-412</strain>
    </source>
</reference>
<dbReference type="InterPro" id="IPR036667">
    <property type="entry name" value="PTS_IIB_sorbose-sp_sf"/>
</dbReference>
<dbReference type="GO" id="GO:0005737">
    <property type="term" value="C:cytoplasm"/>
    <property type="evidence" value="ECO:0007669"/>
    <property type="project" value="UniProtKB-SubCell"/>
</dbReference>
<dbReference type="Pfam" id="PF03830">
    <property type="entry name" value="PTSIIB_sorb"/>
    <property type="match status" value="1"/>
</dbReference>
<accession>R3TZY0</accession>
<keyword evidence="2" id="KW-0813">Transport</keyword>
<dbReference type="AlphaFoldDB" id="R3TZY0"/>
<dbReference type="SUPFAM" id="SSF52728">
    <property type="entry name" value="PTS IIb component"/>
    <property type="match status" value="1"/>
</dbReference>
<evidence type="ECO:0000256" key="5">
    <source>
        <dbReference type="ARBA" id="ARBA00022679"/>
    </source>
</evidence>
<name>R3TZY0_9ENTE</name>
<keyword evidence="10" id="KW-1185">Reference proteome</keyword>
<keyword evidence="4" id="KW-0762">Sugar transport</keyword>
<comment type="caution">
    <text evidence="9">The sequence shown here is derived from an EMBL/GenBank/DDBJ whole genome shotgun (WGS) entry which is preliminary data.</text>
</comment>
<keyword evidence="6" id="KW-0598">Phosphotransferase system</keyword>
<keyword evidence="3" id="KW-0963">Cytoplasm</keyword>
<gene>
    <name evidence="9" type="ORF">UC3_00705</name>
</gene>
<evidence type="ECO:0000256" key="2">
    <source>
        <dbReference type="ARBA" id="ARBA00022448"/>
    </source>
</evidence>